<feature type="non-terminal residue" evidence="3">
    <location>
        <position position="1"/>
    </location>
</feature>
<dbReference type="InterPro" id="IPR036250">
    <property type="entry name" value="AcylCo_DH-like_C"/>
</dbReference>
<gene>
    <name evidence="3" type="ORF">S01H1_44312</name>
</gene>
<sequence>LEQVKLYLQYTAWAADTIYKEPGFITQRELSRRVSICKMIAPKLGAEIAQRCMTHLGAFSYTKECSLGRGLRGILSYVVGAEGGYHIQKLIIAREFIGDEAVPYR</sequence>
<dbReference type="Pfam" id="PF00441">
    <property type="entry name" value="Acyl-CoA_dh_1"/>
    <property type="match status" value="1"/>
</dbReference>
<evidence type="ECO:0000256" key="1">
    <source>
        <dbReference type="ARBA" id="ARBA00022630"/>
    </source>
</evidence>
<evidence type="ECO:0000313" key="3">
    <source>
        <dbReference type="EMBL" id="GAG06394.1"/>
    </source>
</evidence>
<dbReference type="SUPFAM" id="SSF47203">
    <property type="entry name" value="Acyl-CoA dehydrogenase C-terminal domain-like"/>
    <property type="match status" value="1"/>
</dbReference>
<dbReference type="InterPro" id="IPR009075">
    <property type="entry name" value="AcylCo_DH/oxidase_C"/>
</dbReference>
<protein>
    <recommendedName>
        <fullName evidence="2">Acyl-CoA dehydrogenase/oxidase C-terminal domain-containing protein</fullName>
    </recommendedName>
</protein>
<name>X0UKQ3_9ZZZZ</name>
<dbReference type="EMBL" id="BARS01028264">
    <property type="protein sequence ID" value="GAG06394.1"/>
    <property type="molecule type" value="Genomic_DNA"/>
</dbReference>
<feature type="domain" description="Acyl-CoA dehydrogenase/oxidase C-terminal" evidence="2">
    <location>
        <begin position="2"/>
        <end position="95"/>
    </location>
</feature>
<accession>X0UKQ3</accession>
<proteinExistence type="predicted"/>
<dbReference type="GO" id="GO:0016627">
    <property type="term" value="F:oxidoreductase activity, acting on the CH-CH group of donors"/>
    <property type="evidence" value="ECO:0007669"/>
    <property type="project" value="InterPro"/>
</dbReference>
<keyword evidence="1" id="KW-0285">Flavoprotein</keyword>
<organism evidence="3">
    <name type="scientific">marine sediment metagenome</name>
    <dbReference type="NCBI Taxonomy" id="412755"/>
    <lineage>
        <taxon>unclassified sequences</taxon>
        <taxon>metagenomes</taxon>
        <taxon>ecological metagenomes</taxon>
    </lineage>
</organism>
<evidence type="ECO:0000259" key="2">
    <source>
        <dbReference type="Pfam" id="PF00441"/>
    </source>
</evidence>
<reference evidence="3" key="1">
    <citation type="journal article" date="2014" name="Front. Microbiol.">
        <title>High frequency of phylogenetically diverse reductive dehalogenase-homologous genes in deep subseafloor sedimentary metagenomes.</title>
        <authorList>
            <person name="Kawai M."/>
            <person name="Futagami T."/>
            <person name="Toyoda A."/>
            <person name="Takaki Y."/>
            <person name="Nishi S."/>
            <person name="Hori S."/>
            <person name="Arai W."/>
            <person name="Tsubouchi T."/>
            <person name="Morono Y."/>
            <person name="Uchiyama I."/>
            <person name="Ito T."/>
            <person name="Fujiyama A."/>
            <person name="Inagaki F."/>
            <person name="Takami H."/>
        </authorList>
    </citation>
    <scope>NUCLEOTIDE SEQUENCE</scope>
    <source>
        <strain evidence="3">Expedition CK06-06</strain>
    </source>
</reference>
<comment type="caution">
    <text evidence="3">The sequence shown here is derived from an EMBL/GenBank/DDBJ whole genome shotgun (WGS) entry which is preliminary data.</text>
</comment>
<dbReference type="AlphaFoldDB" id="X0UKQ3"/>
<dbReference type="Gene3D" id="1.20.140.10">
    <property type="entry name" value="Butyryl-CoA Dehydrogenase, subunit A, domain 3"/>
    <property type="match status" value="1"/>
</dbReference>